<organism evidence="1 2">
    <name type="scientific">Coniosporium tulheliwenetii</name>
    <dbReference type="NCBI Taxonomy" id="3383036"/>
    <lineage>
        <taxon>Eukaryota</taxon>
        <taxon>Fungi</taxon>
        <taxon>Dikarya</taxon>
        <taxon>Ascomycota</taxon>
        <taxon>Pezizomycotina</taxon>
        <taxon>Dothideomycetes</taxon>
        <taxon>Dothideomycetes incertae sedis</taxon>
        <taxon>Coniosporium</taxon>
    </lineage>
</organism>
<reference evidence="1" key="1">
    <citation type="submission" date="2022-10" db="EMBL/GenBank/DDBJ databases">
        <title>Culturing micro-colonial fungi from biological soil crusts in the Mojave desert and describing Neophaeococcomyces mojavensis, and introducing the new genera and species Taxawa tesnikishii.</title>
        <authorList>
            <person name="Kurbessoian T."/>
            <person name="Stajich J.E."/>
        </authorList>
    </citation>
    <scope>NUCLEOTIDE SEQUENCE</scope>
    <source>
        <strain evidence="1">JES_115</strain>
    </source>
</reference>
<evidence type="ECO:0000313" key="2">
    <source>
        <dbReference type="Proteomes" id="UP001172680"/>
    </source>
</evidence>
<proteinExistence type="predicted"/>
<protein>
    <submittedName>
        <fullName evidence="1">Uncharacterized protein</fullName>
    </submittedName>
</protein>
<name>A0ACC2ZDF1_9PEZI</name>
<dbReference type="EMBL" id="JAPDRP010000008">
    <property type="protein sequence ID" value="KAJ9645325.1"/>
    <property type="molecule type" value="Genomic_DNA"/>
</dbReference>
<evidence type="ECO:0000313" key="1">
    <source>
        <dbReference type="EMBL" id="KAJ9645325.1"/>
    </source>
</evidence>
<gene>
    <name evidence="1" type="ORF">H2199_003331</name>
</gene>
<dbReference type="Proteomes" id="UP001172680">
    <property type="component" value="Unassembled WGS sequence"/>
</dbReference>
<keyword evidence="2" id="KW-1185">Reference proteome</keyword>
<comment type="caution">
    <text evidence="1">The sequence shown here is derived from an EMBL/GenBank/DDBJ whole genome shotgun (WGS) entry which is preliminary data.</text>
</comment>
<accession>A0ACC2ZDF1</accession>
<sequence length="289" mass="31629">MSTPRPSLHFILDWDGTLTKRDTLAVLANIPAARRSAQQQDPGPPSPAPTPTTTPPTRARTARKPRRERSVRRVEEAGVFRGVTVRDVEDGAKEVMEKGDGALVEGRAGAVGLDVSIVSVNWSATFIRACLLHAAARAEGRDAALRDKLREAVKQVRIIANEIEGLNDPEGSSGMLNKKDEDGIRTSSDKLRCMQQIRQGQEERLVVYVGDSPTDLECLTAADVGVCIRDDPMSSAQKELAKTLDRISDTCAELSAVRDVKTLDLKNNTLYWARDLEEVVEMIGRITTS</sequence>